<keyword evidence="15" id="KW-0648">Protein biosynthesis</keyword>
<comment type="catalytic activity">
    <reaction evidence="18">
        <text>tRNA(Phe) + L-phenylalanine + ATP = L-phenylalanyl-tRNA(Phe) + AMP + diphosphate + H(+)</text>
        <dbReference type="Rhea" id="RHEA:19413"/>
        <dbReference type="Rhea" id="RHEA-COMP:9668"/>
        <dbReference type="Rhea" id="RHEA-COMP:9699"/>
        <dbReference type="ChEBI" id="CHEBI:15378"/>
        <dbReference type="ChEBI" id="CHEBI:30616"/>
        <dbReference type="ChEBI" id="CHEBI:33019"/>
        <dbReference type="ChEBI" id="CHEBI:58095"/>
        <dbReference type="ChEBI" id="CHEBI:78442"/>
        <dbReference type="ChEBI" id="CHEBI:78531"/>
        <dbReference type="ChEBI" id="CHEBI:456215"/>
        <dbReference type="EC" id="6.1.1.20"/>
    </reaction>
</comment>
<evidence type="ECO:0000259" key="20">
    <source>
        <dbReference type="PROSITE" id="PS51447"/>
    </source>
</evidence>
<dbReference type="Gene3D" id="3.30.56.10">
    <property type="match status" value="2"/>
</dbReference>
<evidence type="ECO:0000256" key="13">
    <source>
        <dbReference type="ARBA" id="ARBA00022842"/>
    </source>
</evidence>
<dbReference type="InterPro" id="IPR020825">
    <property type="entry name" value="Phe-tRNA_synthase-like_B3/B4"/>
</dbReference>
<dbReference type="Pfam" id="PF03147">
    <property type="entry name" value="FDX-ACB"/>
    <property type="match status" value="1"/>
</dbReference>
<dbReference type="SUPFAM" id="SSF56037">
    <property type="entry name" value="PheT/TilS domain"/>
    <property type="match status" value="1"/>
</dbReference>
<dbReference type="FunFam" id="3.50.40.10:FF:000001">
    <property type="entry name" value="Phenylalanine--tRNA ligase beta subunit"/>
    <property type="match status" value="1"/>
</dbReference>
<evidence type="ECO:0000256" key="18">
    <source>
        <dbReference type="ARBA" id="ARBA00049255"/>
    </source>
</evidence>
<dbReference type="InterPro" id="IPR005147">
    <property type="entry name" value="tRNA_synthase_B5-dom"/>
</dbReference>
<dbReference type="SUPFAM" id="SSF55681">
    <property type="entry name" value="Class II aaRS and biotin synthetases"/>
    <property type="match status" value="1"/>
</dbReference>
<dbReference type="InterPro" id="IPR045060">
    <property type="entry name" value="Phe-tRNA-ligase_IIc_bsu"/>
</dbReference>
<evidence type="ECO:0000259" key="21">
    <source>
        <dbReference type="PROSITE" id="PS51483"/>
    </source>
</evidence>
<dbReference type="SUPFAM" id="SSF54991">
    <property type="entry name" value="Anticodon-binding domain of PheRS"/>
    <property type="match status" value="1"/>
</dbReference>
<dbReference type="InterPro" id="IPR012340">
    <property type="entry name" value="NA-bd_OB-fold"/>
</dbReference>
<dbReference type="PANTHER" id="PTHR10947">
    <property type="entry name" value="PHENYLALANYL-TRNA SYNTHETASE BETA CHAIN AND LEUCINE-RICH REPEAT-CONTAINING PROTEIN 47"/>
    <property type="match status" value="1"/>
</dbReference>
<dbReference type="PROSITE" id="PS50886">
    <property type="entry name" value="TRBD"/>
    <property type="match status" value="1"/>
</dbReference>
<dbReference type="FunFam" id="3.30.70.380:FF:000001">
    <property type="entry name" value="Phenylalanine--tRNA ligase beta subunit"/>
    <property type="match status" value="1"/>
</dbReference>
<evidence type="ECO:0000313" key="22">
    <source>
        <dbReference type="EMBL" id="VAW82495.1"/>
    </source>
</evidence>
<evidence type="ECO:0000256" key="17">
    <source>
        <dbReference type="ARBA" id="ARBA00033189"/>
    </source>
</evidence>
<gene>
    <name evidence="22" type="ORF">MNBD_GAMMA12-1602</name>
</gene>
<dbReference type="EC" id="6.1.1.20" evidence="5"/>
<dbReference type="Pfam" id="PF03484">
    <property type="entry name" value="B5"/>
    <property type="match status" value="1"/>
</dbReference>
<evidence type="ECO:0000256" key="15">
    <source>
        <dbReference type="ARBA" id="ARBA00022917"/>
    </source>
</evidence>
<dbReference type="GO" id="GO:0005524">
    <property type="term" value="F:ATP binding"/>
    <property type="evidence" value="ECO:0007669"/>
    <property type="project" value="UniProtKB-KW"/>
</dbReference>
<evidence type="ECO:0000256" key="16">
    <source>
        <dbReference type="ARBA" id="ARBA00023146"/>
    </source>
</evidence>
<keyword evidence="12" id="KW-0067">ATP-binding</keyword>
<evidence type="ECO:0000256" key="9">
    <source>
        <dbReference type="ARBA" id="ARBA00022598"/>
    </source>
</evidence>
<dbReference type="InterPro" id="IPR004532">
    <property type="entry name" value="Phe-tRNA-ligase_IIc_bsu_bact"/>
</dbReference>
<evidence type="ECO:0000256" key="5">
    <source>
        <dbReference type="ARBA" id="ARBA00012814"/>
    </source>
</evidence>
<comment type="cofactor">
    <cofactor evidence="1">
        <name>Mg(2+)</name>
        <dbReference type="ChEBI" id="CHEBI:18420"/>
    </cofactor>
</comment>
<dbReference type="Pfam" id="PF01588">
    <property type="entry name" value="tRNA_bind"/>
    <property type="match status" value="1"/>
</dbReference>
<evidence type="ECO:0000256" key="4">
    <source>
        <dbReference type="ARBA" id="ARBA00011209"/>
    </source>
</evidence>
<dbReference type="PROSITE" id="PS51447">
    <property type="entry name" value="FDX_ACB"/>
    <property type="match status" value="1"/>
</dbReference>
<comment type="similarity">
    <text evidence="3">Belongs to the phenylalanyl-tRNA synthetase beta subunit family. Type 1 subfamily.</text>
</comment>
<proteinExistence type="inferred from homology"/>
<evidence type="ECO:0000256" key="8">
    <source>
        <dbReference type="ARBA" id="ARBA00022555"/>
    </source>
</evidence>
<dbReference type="Pfam" id="PF03483">
    <property type="entry name" value="B3_4"/>
    <property type="match status" value="1"/>
</dbReference>
<dbReference type="Gene3D" id="3.50.40.10">
    <property type="entry name" value="Phenylalanyl-trna Synthetase, Chain B, domain 3"/>
    <property type="match status" value="1"/>
</dbReference>
<sequence>MHISVNWLKDWVDYKGSVDTLAAQLTMAGLEVDGVSAAAPDFSGVVVGQITSIAAHPNADKLRICTVNIGTKNPLTIVCGAANAREQMKVAVATLGAVLPKMEIKPVAIRDVDSEGMLCSESELGMADSAEGILDLPAEAKVGMDIRNFYQLNDSVIEVDMTPNRGDCLGMIGVAREVAVIAKTVVHEPTFTHAKISHKQKFEINVQVPDACPRYLGRVLTGLNASAQTPVWMQERLRRSGIRSLGPLVDVTNYVLLEYGQPMHAFDLSTLQGKITVRLAQPKETLTLLDGKQVELADDVLLICDDKKPLALAGIMGGEGSGISDSTTDIFLECAYFNPVSIAGRARKYGLQTDSSYRFERGVDPAIQQQATERATQLLLDICGGSAGPVNEVVSPKHLPKPATIKLRQARLESLLGMPLKGNDISSILKSLGMSLAVIKASDKNKSKSSNKTKSSNKIKTQVVSQDEWMVTAPSWRFDIAIEADLVEEVGRIIGYDNIPTRMPTGELTAKPRSETTLGLQRFNYLLVDRGFQEVITYSFVEPGLQSQLFPDRAAVALTNPISSDMSVMRTSLWTGLLQTVKYNLNRQQSRVRIFESGQVFNPGSKGMSDIAQTMTLGGAICGPTSQEQWGQDTQGSDFYDLKADLEALFSLTGEADSIEFIPATHSALHPGQTAKIKRAGQDLGWIGMLHPEILKKQSITVDVCLFELDLAILETTKVPVFSSLSKFPSIRRDLSIVVDESITSQQIRATIAEAVPDQLSEVHVFDVYRGKGVDSGRKSLALGLILQETSRTLVDKEVDAAIEWVVVKLQKELGASLRE</sequence>
<accession>A0A3B0YNL4</accession>
<dbReference type="CDD" id="cd00769">
    <property type="entry name" value="PheRS_beta_core"/>
    <property type="match status" value="1"/>
</dbReference>
<comment type="subcellular location">
    <subcellularLocation>
        <location evidence="2">Cytoplasm</location>
    </subcellularLocation>
</comment>
<keyword evidence="7" id="KW-0963">Cytoplasm</keyword>
<evidence type="ECO:0000256" key="12">
    <source>
        <dbReference type="ARBA" id="ARBA00022840"/>
    </source>
</evidence>
<dbReference type="SMART" id="SM00873">
    <property type="entry name" value="B3_4"/>
    <property type="match status" value="1"/>
</dbReference>
<keyword evidence="16 22" id="KW-0030">Aminoacyl-tRNA synthetase</keyword>
<dbReference type="InterPro" id="IPR036690">
    <property type="entry name" value="Fdx_antiC-bd_sf"/>
</dbReference>
<dbReference type="PANTHER" id="PTHR10947:SF0">
    <property type="entry name" value="PHENYLALANINE--TRNA LIGASE BETA SUBUNIT"/>
    <property type="match status" value="1"/>
</dbReference>
<dbReference type="GO" id="GO:0004826">
    <property type="term" value="F:phenylalanine-tRNA ligase activity"/>
    <property type="evidence" value="ECO:0007669"/>
    <property type="project" value="UniProtKB-EC"/>
</dbReference>
<reference evidence="22" key="1">
    <citation type="submission" date="2018-06" db="EMBL/GenBank/DDBJ databases">
        <authorList>
            <person name="Zhirakovskaya E."/>
        </authorList>
    </citation>
    <scope>NUCLEOTIDE SEQUENCE</scope>
</reference>
<dbReference type="InterPro" id="IPR041616">
    <property type="entry name" value="PheRS_beta_core"/>
</dbReference>
<evidence type="ECO:0000256" key="2">
    <source>
        <dbReference type="ARBA" id="ARBA00004496"/>
    </source>
</evidence>
<dbReference type="CDD" id="cd02796">
    <property type="entry name" value="tRNA_bind_bactPheRS"/>
    <property type="match status" value="1"/>
</dbReference>
<dbReference type="InterPro" id="IPR009061">
    <property type="entry name" value="DNA-bd_dom_put_sf"/>
</dbReference>
<dbReference type="GO" id="GO:0009328">
    <property type="term" value="C:phenylalanine-tRNA ligase complex"/>
    <property type="evidence" value="ECO:0007669"/>
    <property type="project" value="TreeGrafter"/>
</dbReference>
<evidence type="ECO:0000256" key="6">
    <source>
        <dbReference type="ARBA" id="ARBA00017032"/>
    </source>
</evidence>
<keyword evidence="14" id="KW-0694">RNA-binding</keyword>
<dbReference type="GO" id="GO:0006432">
    <property type="term" value="P:phenylalanyl-tRNA aminoacylation"/>
    <property type="evidence" value="ECO:0007669"/>
    <property type="project" value="InterPro"/>
</dbReference>
<dbReference type="SMART" id="SM00874">
    <property type="entry name" value="B5"/>
    <property type="match status" value="1"/>
</dbReference>
<dbReference type="FunFam" id="2.40.50.140:FF:000045">
    <property type="entry name" value="Phenylalanine--tRNA ligase beta subunit"/>
    <property type="match status" value="1"/>
</dbReference>
<evidence type="ECO:0000256" key="3">
    <source>
        <dbReference type="ARBA" id="ARBA00008653"/>
    </source>
</evidence>
<keyword evidence="11" id="KW-0547">Nucleotide-binding</keyword>
<organism evidence="22">
    <name type="scientific">hydrothermal vent metagenome</name>
    <dbReference type="NCBI Taxonomy" id="652676"/>
    <lineage>
        <taxon>unclassified sequences</taxon>
        <taxon>metagenomes</taxon>
        <taxon>ecological metagenomes</taxon>
    </lineage>
</organism>
<dbReference type="HAMAP" id="MF_00283">
    <property type="entry name" value="Phe_tRNA_synth_beta1"/>
    <property type="match status" value="1"/>
</dbReference>
<name>A0A3B0YNL4_9ZZZZ</name>
<dbReference type="EMBL" id="UOFL01000249">
    <property type="protein sequence ID" value="VAW82495.1"/>
    <property type="molecule type" value="Genomic_DNA"/>
</dbReference>
<dbReference type="Pfam" id="PF17759">
    <property type="entry name" value="tRNA_synthFbeta"/>
    <property type="match status" value="1"/>
</dbReference>
<keyword evidence="10" id="KW-0479">Metal-binding</keyword>
<evidence type="ECO:0000256" key="11">
    <source>
        <dbReference type="ARBA" id="ARBA00022741"/>
    </source>
</evidence>
<dbReference type="GO" id="GO:0000287">
    <property type="term" value="F:magnesium ion binding"/>
    <property type="evidence" value="ECO:0007669"/>
    <property type="project" value="InterPro"/>
</dbReference>
<evidence type="ECO:0000256" key="10">
    <source>
        <dbReference type="ARBA" id="ARBA00022723"/>
    </source>
</evidence>
<dbReference type="SMART" id="SM00896">
    <property type="entry name" value="FDX-ACB"/>
    <property type="match status" value="1"/>
</dbReference>
<dbReference type="InterPro" id="IPR045864">
    <property type="entry name" value="aa-tRNA-synth_II/BPL/LPL"/>
</dbReference>
<feature type="domain" description="FDX-ACB" evidence="20">
    <location>
        <begin position="726"/>
        <end position="819"/>
    </location>
</feature>
<dbReference type="AlphaFoldDB" id="A0A3B0YNL4"/>
<dbReference type="GO" id="GO:0000049">
    <property type="term" value="F:tRNA binding"/>
    <property type="evidence" value="ECO:0007669"/>
    <property type="project" value="UniProtKB-KW"/>
</dbReference>
<protein>
    <recommendedName>
        <fullName evidence="6">Phenylalanine--tRNA ligase beta subunit</fullName>
        <ecNumber evidence="5">6.1.1.20</ecNumber>
    </recommendedName>
    <alternativeName>
        <fullName evidence="17">Phenylalanyl-tRNA synthetase beta subunit</fullName>
    </alternativeName>
</protein>
<feature type="domain" description="B5" evidence="21">
    <location>
        <begin position="400"/>
        <end position="501"/>
    </location>
</feature>
<dbReference type="InterPro" id="IPR005146">
    <property type="entry name" value="B3/B4_tRNA-bd"/>
</dbReference>
<evidence type="ECO:0000256" key="7">
    <source>
        <dbReference type="ARBA" id="ARBA00022490"/>
    </source>
</evidence>
<dbReference type="PROSITE" id="PS51483">
    <property type="entry name" value="B5"/>
    <property type="match status" value="1"/>
</dbReference>
<dbReference type="FunFam" id="3.30.930.10:FF:000022">
    <property type="entry name" value="Phenylalanine--tRNA ligase beta subunit"/>
    <property type="match status" value="1"/>
</dbReference>
<dbReference type="NCBIfam" id="TIGR00472">
    <property type="entry name" value="pheT_bact"/>
    <property type="match status" value="1"/>
</dbReference>
<dbReference type="Gene3D" id="3.30.70.380">
    <property type="entry name" value="Ferrodoxin-fold anticodon-binding domain"/>
    <property type="match status" value="1"/>
</dbReference>
<evidence type="ECO:0000259" key="19">
    <source>
        <dbReference type="PROSITE" id="PS50886"/>
    </source>
</evidence>
<dbReference type="Gene3D" id="3.30.930.10">
    <property type="entry name" value="Bira Bifunctional Protein, Domain 2"/>
    <property type="match status" value="1"/>
</dbReference>
<evidence type="ECO:0000256" key="14">
    <source>
        <dbReference type="ARBA" id="ARBA00022884"/>
    </source>
</evidence>
<evidence type="ECO:0000256" key="1">
    <source>
        <dbReference type="ARBA" id="ARBA00001946"/>
    </source>
</evidence>
<keyword evidence="13" id="KW-0460">Magnesium</keyword>
<keyword evidence="9 22" id="KW-0436">Ligase</keyword>
<dbReference type="NCBIfam" id="NF045760">
    <property type="entry name" value="YtpR"/>
    <property type="match status" value="1"/>
</dbReference>
<dbReference type="Gene3D" id="2.40.50.140">
    <property type="entry name" value="Nucleic acid-binding proteins"/>
    <property type="match status" value="1"/>
</dbReference>
<dbReference type="SUPFAM" id="SSF46955">
    <property type="entry name" value="Putative DNA-binding domain"/>
    <property type="match status" value="1"/>
</dbReference>
<comment type="subunit">
    <text evidence="4">Tetramer of two alpha and two beta subunits.</text>
</comment>
<dbReference type="InterPro" id="IPR002547">
    <property type="entry name" value="tRNA-bd_dom"/>
</dbReference>
<feature type="domain" description="TRNA-binding" evidence="19">
    <location>
        <begin position="39"/>
        <end position="147"/>
    </location>
</feature>
<dbReference type="InterPro" id="IPR033714">
    <property type="entry name" value="tRNA_bind_bactPheRS"/>
</dbReference>
<dbReference type="InterPro" id="IPR005121">
    <property type="entry name" value="Fdx_antiC-bd"/>
</dbReference>
<dbReference type="SUPFAM" id="SSF50249">
    <property type="entry name" value="Nucleic acid-binding proteins"/>
    <property type="match status" value="1"/>
</dbReference>
<keyword evidence="8" id="KW-0820">tRNA-binding</keyword>